<evidence type="ECO:0000256" key="4">
    <source>
        <dbReference type="ARBA" id="ARBA00020268"/>
    </source>
</evidence>
<proteinExistence type="inferred from homology"/>
<accession>A0A9D1WPL6</accession>
<feature type="transmembrane region" description="Helical" evidence="13">
    <location>
        <begin position="95"/>
        <end position="117"/>
    </location>
</feature>
<dbReference type="GO" id="GO:0042910">
    <property type="term" value="F:xenobiotic transmembrane transporter activity"/>
    <property type="evidence" value="ECO:0007669"/>
    <property type="project" value="InterPro"/>
</dbReference>
<name>A0A9D1WPL6_9FIRM</name>
<organism evidence="14 15">
    <name type="scientific">Candidatus Anaerotruncus excrementipullorum</name>
    <dbReference type="NCBI Taxonomy" id="2838465"/>
    <lineage>
        <taxon>Bacteria</taxon>
        <taxon>Bacillati</taxon>
        <taxon>Bacillota</taxon>
        <taxon>Clostridia</taxon>
        <taxon>Eubacteriales</taxon>
        <taxon>Oscillospiraceae</taxon>
        <taxon>Anaerotruncus</taxon>
    </lineage>
</organism>
<feature type="transmembrane region" description="Helical" evidence="13">
    <location>
        <begin position="50"/>
        <end position="83"/>
    </location>
</feature>
<feature type="transmembrane region" description="Helical" evidence="13">
    <location>
        <begin position="389"/>
        <end position="408"/>
    </location>
</feature>
<dbReference type="Pfam" id="PF01554">
    <property type="entry name" value="MatE"/>
    <property type="match status" value="2"/>
</dbReference>
<evidence type="ECO:0000313" key="14">
    <source>
        <dbReference type="EMBL" id="HIX64746.1"/>
    </source>
</evidence>
<feature type="transmembrane region" description="Helical" evidence="13">
    <location>
        <begin position="323"/>
        <end position="345"/>
    </location>
</feature>
<dbReference type="EMBL" id="DXES01000014">
    <property type="protein sequence ID" value="HIX64746.1"/>
    <property type="molecule type" value="Genomic_DNA"/>
</dbReference>
<dbReference type="AlphaFoldDB" id="A0A9D1WPL6"/>
<evidence type="ECO:0000256" key="7">
    <source>
        <dbReference type="ARBA" id="ARBA00022475"/>
    </source>
</evidence>
<keyword evidence="7" id="KW-1003">Cell membrane</keyword>
<feature type="transmembrane region" description="Helical" evidence="13">
    <location>
        <begin position="414"/>
        <end position="436"/>
    </location>
</feature>
<dbReference type="InterPro" id="IPR050222">
    <property type="entry name" value="MATE_MdtK"/>
</dbReference>
<evidence type="ECO:0000256" key="5">
    <source>
        <dbReference type="ARBA" id="ARBA00022448"/>
    </source>
</evidence>
<dbReference type="GO" id="GO:0015297">
    <property type="term" value="F:antiporter activity"/>
    <property type="evidence" value="ECO:0007669"/>
    <property type="project" value="UniProtKB-KW"/>
</dbReference>
<keyword evidence="5" id="KW-0813">Transport</keyword>
<feature type="transmembrane region" description="Helical" evidence="13">
    <location>
        <begin position="12"/>
        <end position="30"/>
    </location>
</feature>
<keyword evidence="11 13" id="KW-0472">Membrane</keyword>
<dbReference type="GO" id="GO:0006811">
    <property type="term" value="P:monoatomic ion transport"/>
    <property type="evidence" value="ECO:0007669"/>
    <property type="project" value="UniProtKB-KW"/>
</dbReference>
<gene>
    <name evidence="14" type="ORF">H9736_00705</name>
</gene>
<dbReference type="Proteomes" id="UP000886800">
    <property type="component" value="Unassembled WGS sequence"/>
</dbReference>
<keyword evidence="8 13" id="KW-0812">Transmembrane</keyword>
<comment type="subcellular location">
    <subcellularLocation>
        <location evidence="2">Cell membrane</location>
        <topology evidence="2">Multi-pass membrane protein</topology>
    </subcellularLocation>
</comment>
<dbReference type="PIRSF" id="PIRSF006603">
    <property type="entry name" value="DinF"/>
    <property type="match status" value="1"/>
</dbReference>
<dbReference type="NCBIfam" id="TIGR00797">
    <property type="entry name" value="matE"/>
    <property type="match status" value="1"/>
</dbReference>
<reference evidence="14" key="1">
    <citation type="journal article" date="2021" name="PeerJ">
        <title>Extensive microbial diversity within the chicken gut microbiome revealed by metagenomics and culture.</title>
        <authorList>
            <person name="Gilroy R."/>
            <person name="Ravi A."/>
            <person name="Getino M."/>
            <person name="Pursley I."/>
            <person name="Horton D.L."/>
            <person name="Alikhan N.F."/>
            <person name="Baker D."/>
            <person name="Gharbi K."/>
            <person name="Hall N."/>
            <person name="Watson M."/>
            <person name="Adriaenssens E.M."/>
            <person name="Foster-Nyarko E."/>
            <person name="Jarju S."/>
            <person name="Secka A."/>
            <person name="Antonio M."/>
            <person name="Oren A."/>
            <person name="Chaudhuri R.R."/>
            <person name="La Ragione R."/>
            <person name="Hildebrand F."/>
            <person name="Pallen M.J."/>
        </authorList>
    </citation>
    <scope>NUCLEOTIDE SEQUENCE</scope>
    <source>
        <strain evidence="14">CHK188-5543</strain>
    </source>
</reference>
<dbReference type="GO" id="GO:0005886">
    <property type="term" value="C:plasma membrane"/>
    <property type="evidence" value="ECO:0007669"/>
    <property type="project" value="UniProtKB-SubCell"/>
</dbReference>
<reference evidence="14" key="2">
    <citation type="submission" date="2021-04" db="EMBL/GenBank/DDBJ databases">
        <authorList>
            <person name="Gilroy R."/>
        </authorList>
    </citation>
    <scope>NUCLEOTIDE SEQUENCE</scope>
    <source>
        <strain evidence="14">CHK188-5543</strain>
    </source>
</reference>
<feature type="transmembrane region" description="Helical" evidence="13">
    <location>
        <begin position="168"/>
        <end position="190"/>
    </location>
</feature>
<dbReference type="PANTHER" id="PTHR43298">
    <property type="entry name" value="MULTIDRUG RESISTANCE PROTEIN NORM-RELATED"/>
    <property type="match status" value="1"/>
</dbReference>
<evidence type="ECO:0000256" key="12">
    <source>
        <dbReference type="ARBA" id="ARBA00031636"/>
    </source>
</evidence>
<evidence type="ECO:0000256" key="8">
    <source>
        <dbReference type="ARBA" id="ARBA00022692"/>
    </source>
</evidence>
<protein>
    <recommendedName>
        <fullName evidence="4">Probable multidrug resistance protein NorM</fullName>
    </recommendedName>
    <alternativeName>
        <fullName evidence="12">Multidrug-efflux transporter</fullName>
    </alternativeName>
</protein>
<dbReference type="InterPro" id="IPR002528">
    <property type="entry name" value="MATE_fam"/>
</dbReference>
<feature type="transmembrane region" description="Helical" evidence="13">
    <location>
        <begin position="357"/>
        <end position="377"/>
    </location>
</feature>
<evidence type="ECO:0000313" key="15">
    <source>
        <dbReference type="Proteomes" id="UP000886800"/>
    </source>
</evidence>
<comment type="similarity">
    <text evidence="3">Belongs to the multi antimicrobial extrusion (MATE) (TC 2.A.66.1) family.</text>
</comment>
<comment type="function">
    <text evidence="1">Multidrug efflux pump.</text>
</comment>
<keyword evidence="9 13" id="KW-1133">Transmembrane helix</keyword>
<evidence type="ECO:0000256" key="11">
    <source>
        <dbReference type="ARBA" id="ARBA00023136"/>
    </source>
</evidence>
<evidence type="ECO:0000256" key="6">
    <source>
        <dbReference type="ARBA" id="ARBA00022449"/>
    </source>
</evidence>
<dbReference type="PANTHER" id="PTHR43298:SF2">
    <property type="entry name" value="FMN_FAD EXPORTER YEEO-RELATED"/>
    <property type="match status" value="1"/>
</dbReference>
<evidence type="ECO:0000256" key="1">
    <source>
        <dbReference type="ARBA" id="ARBA00003408"/>
    </source>
</evidence>
<sequence>MRSKTRDMTQGSPTPVMLSFAVPILLGNLFQQFYNTVDAIVVGQYEGEAAIAAIGVANPIMSIAIFFLFGVCIGISVLLAQLYGAQDWDTFRLETSTALIGGLVFSIGFSLFCFLLAEPLLRITQTPPDILEPARGYLQIISLGLVFSFLYNFCAAGLRATGDSRAPFLFLLCSSLLNIALDIAFVGGLGMGVQGAAAATVLSQAVSCLLSVVYIYRTRSILALRRGQFRFDMGLMKKTASYSWASALQQTFIYIGRLLVQTVVNTFGTSVIAGYNSAVRIEGFLLSTQQAMGDSEATFCAQNAGARRLDRVRAGFWGANKFNLAYSVLLGVLLAVFAPALIRLFTNSGQAEMIPTGVFYLRFMIPFYMLSGVTNAMQGMFRGIGMLRLTAACTALQIVWRIIFSYLFGFQFGLPAICLATGTGWVVMVIVEGVYVKRYFDSHREMA</sequence>
<evidence type="ECO:0000256" key="10">
    <source>
        <dbReference type="ARBA" id="ARBA00023065"/>
    </source>
</evidence>
<comment type="caution">
    <text evidence="14">The sequence shown here is derived from an EMBL/GenBank/DDBJ whole genome shotgun (WGS) entry which is preliminary data.</text>
</comment>
<evidence type="ECO:0000256" key="9">
    <source>
        <dbReference type="ARBA" id="ARBA00022989"/>
    </source>
</evidence>
<feature type="transmembrane region" description="Helical" evidence="13">
    <location>
        <begin position="137"/>
        <end position="156"/>
    </location>
</feature>
<evidence type="ECO:0000256" key="3">
    <source>
        <dbReference type="ARBA" id="ARBA00010199"/>
    </source>
</evidence>
<keyword evidence="10" id="KW-0406">Ion transport</keyword>
<feature type="transmembrane region" description="Helical" evidence="13">
    <location>
        <begin position="196"/>
        <end position="216"/>
    </location>
</feature>
<keyword evidence="6" id="KW-0050">Antiport</keyword>
<dbReference type="CDD" id="cd13138">
    <property type="entry name" value="MATE_yoeA_like"/>
    <property type="match status" value="1"/>
</dbReference>
<evidence type="ECO:0000256" key="13">
    <source>
        <dbReference type="SAM" id="Phobius"/>
    </source>
</evidence>
<dbReference type="InterPro" id="IPR048279">
    <property type="entry name" value="MdtK-like"/>
</dbReference>
<evidence type="ECO:0000256" key="2">
    <source>
        <dbReference type="ARBA" id="ARBA00004651"/>
    </source>
</evidence>